<accession>A0A382V5F5</accession>
<gene>
    <name evidence="1" type="ORF">METZ01_LOCUS394650</name>
</gene>
<protein>
    <submittedName>
        <fullName evidence="1">Uncharacterized protein</fullName>
    </submittedName>
</protein>
<name>A0A382V5F5_9ZZZZ</name>
<reference evidence="1" key="1">
    <citation type="submission" date="2018-05" db="EMBL/GenBank/DDBJ databases">
        <authorList>
            <person name="Lanie J.A."/>
            <person name="Ng W.-L."/>
            <person name="Kazmierczak K.M."/>
            <person name="Andrzejewski T.M."/>
            <person name="Davidsen T.M."/>
            <person name="Wayne K.J."/>
            <person name="Tettelin H."/>
            <person name="Glass J.I."/>
            <person name="Rusch D."/>
            <person name="Podicherti R."/>
            <person name="Tsui H.-C.T."/>
            <person name="Winkler M.E."/>
        </authorList>
    </citation>
    <scope>NUCLEOTIDE SEQUENCE</scope>
</reference>
<proteinExistence type="predicted"/>
<sequence>MMDVHEFLDKHYRNSHDVERIVELLMKEYSLDAASAIAHIRIFDEDMQTVQVEP</sequence>
<evidence type="ECO:0000313" key="1">
    <source>
        <dbReference type="EMBL" id="SVD41796.1"/>
    </source>
</evidence>
<dbReference type="AlphaFoldDB" id="A0A382V5F5"/>
<dbReference type="EMBL" id="UINC01149367">
    <property type="protein sequence ID" value="SVD41796.1"/>
    <property type="molecule type" value="Genomic_DNA"/>
</dbReference>
<organism evidence="1">
    <name type="scientific">marine metagenome</name>
    <dbReference type="NCBI Taxonomy" id="408172"/>
    <lineage>
        <taxon>unclassified sequences</taxon>
        <taxon>metagenomes</taxon>
        <taxon>ecological metagenomes</taxon>
    </lineage>
</organism>